<dbReference type="AlphaFoldDB" id="A0A5R9QKL8"/>
<keyword evidence="3" id="KW-1185">Reference proteome</keyword>
<comment type="caution">
    <text evidence="2">The sequence shown here is derived from an EMBL/GenBank/DDBJ whole genome shotgun (WGS) entry which is preliminary data.</text>
</comment>
<evidence type="ECO:0000313" key="3">
    <source>
        <dbReference type="Proteomes" id="UP000306635"/>
    </source>
</evidence>
<name>A0A5R9QKL8_9PSED</name>
<gene>
    <name evidence="2" type="primary">traL</name>
    <name evidence="2" type="ORF">FAS41_30145</name>
</gene>
<dbReference type="Pfam" id="PF07178">
    <property type="entry name" value="TraL"/>
    <property type="match status" value="1"/>
</dbReference>
<evidence type="ECO:0000256" key="1">
    <source>
        <dbReference type="SAM" id="Phobius"/>
    </source>
</evidence>
<dbReference type="NCBIfam" id="TIGR02762">
    <property type="entry name" value="TraL_TIGR"/>
    <property type="match status" value="1"/>
</dbReference>
<keyword evidence="1" id="KW-1133">Transmembrane helix</keyword>
<reference evidence="2 3" key="1">
    <citation type="submission" date="2019-04" db="EMBL/GenBank/DDBJ databases">
        <authorList>
            <person name="Li M."/>
        </authorList>
    </citation>
    <scope>NUCLEOTIDE SEQUENCE [LARGE SCALE GENOMIC DNA]</scope>
    <source>
        <strain evidence="2 3">LAM1902</strain>
    </source>
</reference>
<feature type="transmembrane region" description="Helical" evidence="1">
    <location>
        <begin position="29"/>
        <end position="53"/>
    </location>
</feature>
<dbReference type="Proteomes" id="UP000306635">
    <property type="component" value="Unassembled WGS sequence"/>
</dbReference>
<dbReference type="RefSeq" id="WP_138526928.1">
    <property type="nucleotide sequence ID" value="NZ_SWDV01000079.1"/>
</dbReference>
<accession>A0A5R9QKL8</accession>
<dbReference type="InterPro" id="IPR009838">
    <property type="entry name" value="T4SS_TraL"/>
</dbReference>
<dbReference type="GeneID" id="300409058"/>
<dbReference type="OrthoDB" id="9813422at2"/>
<evidence type="ECO:0000313" key="2">
    <source>
        <dbReference type="EMBL" id="TLX69767.1"/>
    </source>
</evidence>
<sequence>MSNEPTVIPAHIDEPPHVLFWRLDEVMPIGIGLVAGVLMAQLIICSAVGMVAARFYRRFCDNRPDGYLLHAIYWYMGSIGMKETRTMPNSYEREFI</sequence>
<dbReference type="GO" id="GO:0019867">
    <property type="term" value="C:outer membrane"/>
    <property type="evidence" value="ECO:0007669"/>
    <property type="project" value="InterPro"/>
</dbReference>
<keyword evidence="1" id="KW-0472">Membrane</keyword>
<proteinExistence type="predicted"/>
<keyword evidence="1" id="KW-0812">Transmembrane</keyword>
<organism evidence="2 3">
    <name type="scientific">Pseudomonas nicosulfuronedens</name>
    <dbReference type="NCBI Taxonomy" id="2571105"/>
    <lineage>
        <taxon>Bacteria</taxon>
        <taxon>Pseudomonadati</taxon>
        <taxon>Pseudomonadota</taxon>
        <taxon>Gammaproteobacteria</taxon>
        <taxon>Pseudomonadales</taxon>
        <taxon>Pseudomonadaceae</taxon>
        <taxon>Pseudomonas</taxon>
    </lineage>
</organism>
<protein>
    <submittedName>
        <fullName evidence="2">Type IV conjugative transfer system protein TraL</fullName>
    </submittedName>
</protein>
<dbReference type="EMBL" id="SWDV01000079">
    <property type="protein sequence ID" value="TLX69767.1"/>
    <property type="molecule type" value="Genomic_DNA"/>
</dbReference>